<dbReference type="InParanoid" id="A0A6P6XY98"/>
<evidence type="ECO:0000313" key="2">
    <source>
        <dbReference type="RefSeq" id="XP_027196924.1"/>
    </source>
</evidence>
<sequence length="114" mass="14055">MATFILIAMIFLINILNFRIANLPSYNRLCWLSIHRWIARLQWSNKERKKHRNRFPLRYSLKPRLFLQTMTRNQFGFTCGQMFFISKFKYIQMFIMNFHMAIKFYKKICLSQTE</sequence>
<proteinExistence type="predicted"/>
<dbReference type="AlphaFoldDB" id="A0A6P6XY98"/>
<keyword evidence="1" id="KW-1185">Reference proteome</keyword>
<name>A0A6P6XY98_DERPT</name>
<gene>
    <name evidence="2" type="primary">LOC113791354</name>
</gene>
<protein>
    <submittedName>
        <fullName evidence="2">Uncharacterized protein LOC113791354</fullName>
    </submittedName>
</protein>
<dbReference type="Proteomes" id="UP000515146">
    <property type="component" value="Unplaced"/>
</dbReference>
<reference evidence="2" key="1">
    <citation type="submission" date="2025-08" db="UniProtKB">
        <authorList>
            <consortium name="RefSeq"/>
        </authorList>
    </citation>
    <scope>IDENTIFICATION</scope>
    <source>
        <strain evidence="2">Airmid</strain>
    </source>
</reference>
<accession>A0A6P6XY98</accession>
<dbReference type="RefSeq" id="XP_027196924.1">
    <property type="nucleotide sequence ID" value="XM_027341123.1"/>
</dbReference>
<dbReference type="OrthoDB" id="6523130at2759"/>
<evidence type="ECO:0000313" key="1">
    <source>
        <dbReference type="Proteomes" id="UP000515146"/>
    </source>
</evidence>
<dbReference type="KEGG" id="dpte:113791354"/>
<organism evidence="1 2">
    <name type="scientific">Dermatophagoides pteronyssinus</name>
    <name type="common">European house dust mite</name>
    <dbReference type="NCBI Taxonomy" id="6956"/>
    <lineage>
        <taxon>Eukaryota</taxon>
        <taxon>Metazoa</taxon>
        <taxon>Ecdysozoa</taxon>
        <taxon>Arthropoda</taxon>
        <taxon>Chelicerata</taxon>
        <taxon>Arachnida</taxon>
        <taxon>Acari</taxon>
        <taxon>Acariformes</taxon>
        <taxon>Sarcoptiformes</taxon>
        <taxon>Astigmata</taxon>
        <taxon>Psoroptidia</taxon>
        <taxon>Analgoidea</taxon>
        <taxon>Pyroglyphidae</taxon>
        <taxon>Dermatophagoidinae</taxon>
        <taxon>Dermatophagoides</taxon>
    </lineage>
</organism>